<gene>
    <name evidence="1" type="ORF">BES08_07010</name>
</gene>
<protein>
    <submittedName>
        <fullName evidence="1">Uncharacterized protein</fullName>
    </submittedName>
</protein>
<proteinExistence type="predicted"/>
<organism evidence="1 2">
    <name type="scientific">Novosphingobium resinovorum</name>
    <dbReference type="NCBI Taxonomy" id="158500"/>
    <lineage>
        <taxon>Bacteria</taxon>
        <taxon>Pseudomonadati</taxon>
        <taxon>Pseudomonadota</taxon>
        <taxon>Alphaproteobacteria</taxon>
        <taxon>Sphingomonadales</taxon>
        <taxon>Sphingomonadaceae</taxon>
        <taxon>Novosphingobium</taxon>
    </lineage>
</organism>
<dbReference type="OrthoDB" id="7203640at2"/>
<accession>A0A1D8A341</accession>
<sequence length="101" mass="11071">MTNDIPAGRGLWTDSPLYLHLVQIFPGHLTARGALDVRKLCRDIERSSEGVYKWLRASKLAPGSAKALCNLANTSDNVAALAAVGREPPTIQDFNRYVYAD</sequence>
<dbReference type="KEGG" id="nre:BES08_07010"/>
<reference evidence="2" key="1">
    <citation type="journal article" date="2017" name="J. Biotechnol.">
        <title>Complete genome sequence of Novosphingobium resinovorum SA1, a versatile xenobiotic-degrading bacterium capable of utilizing sulfanilic acid.</title>
        <authorList>
            <person name="Hegedus B."/>
            <person name="Kos P.B."/>
            <person name="Balint B."/>
            <person name="Maroti G."/>
            <person name="Gan H.M."/>
            <person name="Perei K."/>
            <person name="Rakhely G."/>
        </authorList>
    </citation>
    <scope>NUCLEOTIDE SEQUENCE [LARGE SCALE GENOMIC DNA]</scope>
    <source>
        <strain evidence="2">SA1</strain>
    </source>
</reference>
<dbReference type="EMBL" id="CP017075">
    <property type="protein sequence ID" value="AOR76519.1"/>
    <property type="molecule type" value="Genomic_DNA"/>
</dbReference>
<name>A0A1D8A341_9SPHN</name>
<evidence type="ECO:0000313" key="1">
    <source>
        <dbReference type="EMBL" id="AOR76519.1"/>
    </source>
</evidence>
<keyword evidence="2" id="KW-1185">Reference proteome</keyword>
<dbReference type="AlphaFoldDB" id="A0A1D8A341"/>
<dbReference type="Proteomes" id="UP000094626">
    <property type="component" value="Chromosome"/>
</dbReference>
<evidence type="ECO:0000313" key="2">
    <source>
        <dbReference type="Proteomes" id="UP000094626"/>
    </source>
</evidence>
<dbReference type="RefSeq" id="WP_069707930.1">
    <property type="nucleotide sequence ID" value="NZ_CP017075.1"/>
</dbReference>